<organism evidence="6 7">
    <name type="scientific">Clostridium intestinale DSM 6191</name>
    <dbReference type="NCBI Taxonomy" id="1121320"/>
    <lineage>
        <taxon>Bacteria</taxon>
        <taxon>Bacillati</taxon>
        <taxon>Bacillota</taxon>
        <taxon>Clostridia</taxon>
        <taxon>Eubacteriales</taxon>
        <taxon>Clostridiaceae</taxon>
        <taxon>Clostridium</taxon>
    </lineage>
</organism>
<evidence type="ECO:0000256" key="1">
    <source>
        <dbReference type="ARBA" id="ARBA00023015"/>
    </source>
</evidence>
<keyword evidence="3" id="KW-0804">Transcription</keyword>
<evidence type="ECO:0000313" key="6">
    <source>
        <dbReference type="EMBL" id="SHI18851.1"/>
    </source>
</evidence>
<dbReference type="Gene3D" id="1.10.10.10">
    <property type="entry name" value="Winged helix-like DNA-binding domain superfamily/Winged helix DNA-binding domain"/>
    <property type="match status" value="2"/>
</dbReference>
<sequence>MRSNKKNLKDSQLKKHLLHVHKFYNLSRYLFLNIEWNYNKYVEKNNITLPQLRVLWITALFPGVSLVEIAEIAGWAPPTVTKILRNLIKKELITNKENQNKKNYNLYVTEKGYECIKDNQIEKGEEFPIFELQNYMSNLELDFLNSLFEEVVINMNKKLVLKYIERMNLRNYKIHIEDFDKEDRDLIHKLIYFYNCLRIIVLNIESIHRDMLKPLDLTYPQLRCIWIIEAFPGITSVELSKIAYISPSTANVIVKNIYKKGLIKKEKSVYKNSLFLYITEEGEQLIKEDFNVSQVYLNIYKSIEIIDENRMIKANEILEKMNQILKNNIVNEYIEKTSLIISKLLM</sequence>
<dbReference type="PANTHER" id="PTHR42756">
    <property type="entry name" value="TRANSCRIPTIONAL REGULATOR, MARR"/>
    <property type="match status" value="1"/>
</dbReference>
<dbReference type="PANTHER" id="PTHR42756:SF1">
    <property type="entry name" value="TRANSCRIPTIONAL REPRESSOR OF EMRAB OPERON"/>
    <property type="match status" value="1"/>
</dbReference>
<dbReference type="AlphaFoldDB" id="A0A1M5Z3U4"/>
<evidence type="ECO:0000313" key="7">
    <source>
        <dbReference type="Proteomes" id="UP000184241"/>
    </source>
</evidence>
<feature type="transmembrane region" description="Helical" evidence="4">
    <location>
        <begin position="54"/>
        <end position="76"/>
    </location>
</feature>
<evidence type="ECO:0000256" key="4">
    <source>
        <dbReference type="SAM" id="Phobius"/>
    </source>
</evidence>
<dbReference type="GO" id="GO:0003700">
    <property type="term" value="F:DNA-binding transcription factor activity"/>
    <property type="evidence" value="ECO:0007669"/>
    <property type="project" value="InterPro"/>
</dbReference>
<feature type="domain" description="HTH marR-type" evidence="5">
    <location>
        <begin position="183"/>
        <end position="323"/>
    </location>
</feature>
<dbReference type="InterPro" id="IPR036390">
    <property type="entry name" value="WH_DNA-bd_sf"/>
</dbReference>
<name>A0A1M5Z3U4_9CLOT</name>
<keyword evidence="4" id="KW-0472">Membrane</keyword>
<dbReference type="RefSeq" id="WP_073020003.1">
    <property type="nucleotide sequence ID" value="NZ_FQXU01000007.1"/>
</dbReference>
<accession>A0A1M5Z3U4</accession>
<dbReference type="SMART" id="SM00347">
    <property type="entry name" value="HTH_MARR"/>
    <property type="match status" value="2"/>
</dbReference>
<protein>
    <submittedName>
        <fullName evidence="6">DNA-binding transcriptional regulator, MarR family</fullName>
    </submittedName>
</protein>
<keyword evidence="1" id="KW-0805">Transcription regulation</keyword>
<reference evidence="6 7" key="1">
    <citation type="submission" date="2016-11" db="EMBL/GenBank/DDBJ databases">
        <authorList>
            <person name="Jaros S."/>
            <person name="Januszkiewicz K."/>
            <person name="Wedrychowicz H."/>
        </authorList>
    </citation>
    <scope>NUCLEOTIDE SEQUENCE [LARGE SCALE GENOMIC DNA]</scope>
    <source>
        <strain evidence="6 7">DSM 6191</strain>
    </source>
</reference>
<evidence type="ECO:0000259" key="5">
    <source>
        <dbReference type="PROSITE" id="PS50995"/>
    </source>
</evidence>
<dbReference type="Pfam" id="PF01047">
    <property type="entry name" value="MarR"/>
    <property type="match status" value="2"/>
</dbReference>
<evidence type="ECO:0000256" key="2">
    <source>
        <dbReference type="ARBA" id="ARBA00023125"/>
    </source>
</evidence>
<dbReference type="PROSITE" id="PS50995">
    <property type="entry name" value="HTH_MARR_2"/>
    <property type="match status" value="1"/>
</dbReference>
<proteinExistence type="predicted"/>
<dbReference type="GO" id="GO:0003677">
    <property type="term" value="F:DNA binding"/>
    <property type="evidence" value="ECO:0007669"/>
    <property type="project" value="UniProtKB-KW"/>
</dbReference>
<dbReference type="InterPro" id="IPR000835">
    <property type="entry name" value="HTH_MarR-typ"/>
</dbReference>
<dbReference type="Proteomes" id="UP000184241">
    <property type="component" value="Unassembled WGS sequence"/>
</dbReference>
<dbReference type="SUPFAM" id="SSF46785">
    <property type="entry name" value="Winged helix' DNA-binding domain"/>
    <property type="match status" value="2"/>
</dbReference>
<keyword evidence="4" id="KW-1133">Transmembrane helix</keyword>
<keyword evidence="2 6" id="KW-0238">DNA-binding</keyword>
<dbReference type="EMBL" id="FQXU01000007">
    <property type="protein sequence ID" value="SHI18851.1"/>
    <property type="molecule type" value="Genomic_DNA"/>
</dbReference>
<dbReference type="InterPro" id="IPR036388">
    <property type="entry name" value="WH-like_DNA-bd_sf"/>
</dbReference>
<keyword evidence="4" id="KW-0812">Transmembrane</keyword>
<gene>
    <name evidence="6" type="ORF">SAMN02745941_02555</name>
</gene>
<evidence type="ECO:0000256" key="3">
    <source>
        <dbReference type="ARBA" id="ARBA00023163"/>
    </source>
</evidence>